<dbReference type="AlphaFoldDB" id="A0A816JI25"/>
<name>A0A816JI25_BRANA</name>
<gene>
    <name evidence="1" type="ORF">DARMORV10_C09P61080.1</name>
</gene>
<sequence length="92" mass="10291">MTGRGSSLGKDPVSQLSCSRVRRQTEANCPFCHQIRYWVLGLIPSPGKALPGEVDRCLTGPRGMIHFITFNGLPTHKSFIDKHAMNFTLDYQ</sequence>
<proteinExistence type="predicted"/>
<dbReference type="Proteomes" id="UP001295469">
    <property type="component" value="Chromosome C09"/>
</dbReference>
<organism evidence="1">
    <name type="scientific">Brassica napus</name>
    <name type="common">Rape</name>
    <dbReference type="NCBI Taxonomy" id="3708"/>
    <lineage>
        <taxon>Eukaryota</taxon>
        <taxon>Viridiplantae</taxon>
        <taxon>Streptophyta</taxon>
        <taxon>Embryophyta</taxon>
        <taxon>Tracheophyta</taxon>
        <taxon>Spermatophyta</taxon>
        <taxon>Magnoliopsida</taxon>
        <taxon>eudicotyledons</taxon>
        <taxon>Gunneridae</taxon>
        <taxon>Pentapetalae</taxon>
        <taxon>rosids</taxon>
        <taxon>malvids</taxon>
        <taxon>Brassicales</taxon>
        <taxon>Brassicaceae</taxon>
        <taxon>Brassiceae</taxon>
        <taxon>Brassica</taxon>
    </lineage>
</organism>
<dbReference type="EMBL" id="HG994373">
    <property type="protein sequence ID" value="CAF1782872.1"/>
    <property type="molecule type" value="Genomic_DNA"/>
</dbReference>
<protein>
    <submittedName>
        <fullName evidence="1">(rape) hypothetical protein</fullName>
    </submittedName>
</protein>
<evidence type="ECO:0000313" key="1">
    <source>
        <dbReference type="EMBL" id="CAF1782872.1"/>
    </source>
</evidence>
<reference evidence="1" key="1">
    <citation type="submission" date="2021-01" db="EMBL/GenBank/DDBJ databases">
        <authorList>
            <consortium name="Genoscope - CEA"/>
            <person name="William W."/>
        </authorList>
    </citation>
    <scope>NUCLEOTIDE SEQUENCE</scope>
</reference>
<accession>A0A816JI25</accession>